<keyword evidence="3" id="KW-1185">Reference proteome</keyword>
<dbReference type="RefSeq" id="WP_275616345.1">
    <property type="nucleotide sequence ID" value="NZ_JARFVB010000009.1"/>
</dbReference>
<keyword evidence="1" id="KW-0472">Membrane</keyword>
<reference evidence="2 3" key="1">
    <citation type="submission" date="2023-03" db="EMBL/GenBank/DDBJ databases">
        <title>Muricauda XX sp. nov. and Muricauda XXX sp. nov., two novel species isolated from Okinawa Trough.</title>
        <authorList>
            <person name="Cao W."/>
            <person name="Deng X."/>
        </authorList>
    </citation>
    <scope>NUCLEOTIDE SEQUENCE [LARGE SCALE GENOMIC DNA]</scope>
    <source>
        <strain evidence="2 3">334s03</strain>
    </source>
</reference>
<accession>A0ABT5Y163</accession>
<dbReference type="EMBL" id="JARFVB010000009">
    <property type="protein sequence ID" value="MDF0717189.1"/>
    <property type="molecule type" value="Genomic_DNA"/>
</dbReference>
<proteinExistence type="predicted"/>
<evidence type="ECO:0000313" key="2">
    <source>
        <dbReference type="EMBL" id="MDF0717189.1"/>
    </source>
</evidence>
<gene>
    <name evidence="2" type="ORF">PY092_13585</name>
</gene>
<evidence type="ECO:0000256" key="1">
    <source>
        <dbReference type="SAM" id="Phobius"/>
    </source>
</evidence>
<organism evidence="2 3">
    <name type="scientific">Flagellimonas yonaguniensis</name>
    <dbReference type="NCBI Taxonomy" id="3031325"/>
    <lineage>
        <taxon>Bacteria</taxon>
        <taxon>Pseudomonadati</taxon>
        <taxon>Bacteroidota</taxon>
        <taxon>Flavobacteriia</taxon>
        <taxon>Flavobacteriales</taxon>
        <taxon>Flavobacteriaceae</taxon>
        <taxon>Flagellimonas</taxon>
    </lineage>
</organism>
<feature type="transmembrane region" description="Helical" evidence="1">
    <location>
        <begin position="37"/>
        <end position="59"/>
    </location>
</feature>
<dbReference type="Proteomes" id="UP001221366">
    <property type="component" value="Unassembled WGS sequence"/>
</dbReference>
<feature type="transmembrane region" description="Helical" evidence="1">
    <location>
        <begin position="12"/>
        <end position="31"/>
    </location>
</feature>
<comment type="caution">
    <text evidence="2">The sequence shown here is derived from an EMBL/GenBank/DDBJ whole genome shotgun (WGS) entry which is preliminary data.</text>
</comment>
<sequence>MENGNKKSKKRVFWIFIIVSLIIGFIIYGTMKDQFGLKFLVFFSGVPFLLFITGAFGLLWPKIKPEGDEVYISHALIIGLLFIVLFFIHVWVLLPLLCPRFAECLAM</sequence>
<evidence type="ECO:0000313" key="3">
    <source>
        <dbReference type="Proteomes" id="UP001221366"/>
    </source>
</evidence>
<keyword evidence="1" id="KW-0812">Transmembrane</keyword>
<name>A0ABT5Y163_9FLAO</name>
<feature type="transmembrane region" description="Helical" evidence="1">
    <location>
        <begin position="71"/>
        <end position="94"/>
    </location>
</feature>
<protein>
    <submittedName>
        <fullName evidence="2">Uncharacterized protein</fullName>
    </submittedName>
</protein>
<keyword evidence="1" id="KW-1133">Transmembrane helix</keyword>